<reference evidence="1 2" key="1">
    <citation type="submission" date="2019-06" db="EMBL/GenBank/DDBJ databases">
        <authorList>
            <person name="Li M."/>
        </authorList>
    </citation>
    <scope>NUCLEOTIDE SEQUENCE [LARGE SCALE GENOMIC DNA]</scope>
    <source>
        <strain evidence="1 2">BGMRC2036</strain>
    </source>
</reference>
<dbReference type="AlphaFoldDB" id="A0A506UJI6"/>
<name>A0A506UJI6_9HYPH</name>
<dbReference type="RefSeq" id="WP_141147418.1">
    <property type="nucleotide sequence ID" value="NZ_VHLG01000001.1"/>
</dbReference>
<evidence type="ECO:0000313" key="1">
    <source>
        <dbReference type="EMBL" id="TPW33479.1"/>
    </source>
</evidence>
<proteinExistence type="predicted"/>
<accession>A0A506UJI6</accession>
<dbReference type="PANTHER" id="PTHR30143:SF0">
    <property type="entry name" value="2-KETO-4-PENTENOATE HYDRATASE"/>
    <property type="match status" value="1"/>
</dbReference>
<dbReference type="Gene3D" id="3.90.850.10">
    <property type="entry name" value="Fumarylacetoacetase-like, C-terminal domain"/>
    <property type="match status" value="1"/>
</dbReference>
<protein>
    <recommendedName>
        <fullName evidence="3">2-keto-4-pentenoate hydratase</fullName>
    </recommendedName>
</protein>
<dbReference type="EMBL" id="VHLG01000001">
    <property type="protein sequence ID" value="TPW33479.1"/>
    <property type="molecule type" value="Genomic_DNA"/>
</dbReference>
<dbReference type="PANTHER" id="PTHR30143">
    <property type="entry name" value="ACID HYDRATASE"/>
    <property type="match status" value="1"/>
</dbReference>
<dbReference type="SUPFAM" id="SSF56529">
    <property type="entry name" value="FAH"/>
    <property type="match status" value="1"/>
</dbReference>
<dbReference type="OrthoDB" id="7854191at2"/>
<comment type="caution">
    <text evidence="1">The sequence shown here is derived from an EMBL/GenBank/DDBJ whole genome shotgun (WGS) entry which is preliminary data.</text>
</comment>
<keyword evidence="2" id="KW-1185">Reference proteome</keyword>
<dbReference type="InterPro" id="IPR050772">
    <property type="entry name" value="Hydratase-Decarb/MhpD_sf"/>
</dbReference>
<gene>
    <name evidence="1" type="ORF">FJU08_02665</name>
</gene>
<dbReference type="Proteomes" id="UP000318801">
    <property type="component" value="Unassembled WGS sequence"/>
</dbReference>
<sequence>MTADYTSMLLKAYEDGALIDQEAFASITPDEAVDVQLAVMQGRGQTPGAFKVAINGEGKAVASVIYADRVVKTGGALKLPKLGLIGIEFELGFYLAKTVTPEMAKEGEAAVLAAIDHFVFGMEVVGSRFANQPKATAWAQLADNLSGEAYVIGTERFDGGAVVDGAPLVLTANGTEIYNKPAKHPFGDAVKPVIDYALAGDDKIGMLKAGSFITTGSLCGGVPFTAPCEMVGTIFDKFSVSVSLSN</sequence>
<organism evidence="1 2">
    <name type="scientific">Martelella alba</name>
    <dbReference type="NCBI Taxonomy" id="2590451"/>
    <lineage>
        <taxon>Bacteria</taxon>
        <taxon>Pseudomonadati</taxon>
        <taxon>Pseudomonadota</taxon>
        <taxon>Alphaproteobacteria</taxon>
        <taxon>Hyphomicrobiales</taxon>
        <taxon>Aurantimonadaceae</taxon>
        <taxon>Martelella</taxon>
    </lineage>
</organism>
<evidence type="ECO:0000313" key="2">
    <source>
        <dbReference type="Proteomes" id="UP000318801"/>
    </source>
</evidence>
<dbReference type="GO" id="GO:0008684">
    <property type="term" value="F:2-oxopent-4-enoate hydratase activity"/>
    <property type="evidence" value="ECO:0007669"/>
    <property type="project" value="TreeGrafter"/>
</dbReference>
<dbReference type="InterPro" id="IPR036663">
    <property type="entry name" value="Fumarylacetoacetase_C_sf"/>
</dbReference>
<dbReference type="GO" id="GO:0005737">
    <property type="term" value="C:cytoplasm"/>
    <property type="evidence" value="ECO:0007669"/>
    <property type="project" value="TreeGrafter"/>
</dbReference>
<evidence type="ECO:0008006" key="3">
    <source>
        <dbReference type="Google" id="ProtNLM"/>
    </source>
</evidence>